<dbReference type="InterPro" id="IPR013154">
    <property type="entry name" value="ADH-like_N"/>
</dbReference>
<reference evidence="3" key="1">
    <citation type="journal article" date="2020" name="Fungal Divers.">
        <title>Resolving the Mortierellaceae phylogeny through synthesis of multi-gene phylogenetics and phylogenomics.</title>
        <authorList>
            <person name="Vandepol N."/>
            <person name="Liber J."/>
            <person name="Desiro A."/>
            <person name="Na H."/>
            <person name="Kennedy M."/>
            <person name="Barry K."/>
            <person name="Grigoriev I.V."/>
            <person name="Miller A.N."/>
            <person name="O'Donnell K."/>
            <person name="Stajich J.E."/>
            <person name="Bonito G."/>
        </authorList>
    </citation>
    <scope>NUCLEOTIDE SEQUENCE</scope>
    <source>
        <strain evidence="3">CK1249</strain>
    </source>
</reference>
<comment type="caution">
    <text evidence="3">The sequence shown here is derived from an EMBL/GenBank/DDBJ whole genome shotgun (WGS) entry which is preliminary data.</text>
</comment>
<sequence length="349" mass="36799">MSTYAPSLPKTQRSIQWTVPGKPSEALSLNDSAPVPAVSGSDVLVKVHAAALNPVDWKLMRGGIVPRLLMPTIKVPGMDIAGTVVGVGPKAGDRFHVGDKVMAMLSFAQSGALTEYTIVEASLLVKTPERWSFEQAAAWPLVATTVWKALVEYGHIKSGDKVLINGASGGTGTVGVQMAKALGAYVVGVCSTANVQLVKDLGADEVVDYKTTSVVEKYRNQDFDIVFDTVGSAAEIWANNKTLLKPTGNLVRISGPDNTMDSPLTLLGAGIHIGSNKLVSFLKRGPGYHLFTALADGKILAQAVKTLDQVAHADPVIDSVNEFTLPAVLAAFDKSQTGRAKGKIVIKIA</sequence>
<organism evidence="3 4">
    <name type="scientific">Mortierella alpina</name>
    <name type="common">Oleaginous fungus</name>
    <name type="synonym">Mortierella renispora</name>
    <dbReference type="NCBI Taxonomy" id="64518"/>
    <lineage>
        <taxon>Eukaryota</taxon>
        <taxon>Fungi</taxon>
        <taxon>Fungi incertae sedis</taxon>
        <taxon>Mucoromycota</taxon>
        <taxon>Mortierellomycotina</taxon>
        <taxon>Mortierellomycetes</taxon>
        <taxon>Mortierellales</taxon>
        <taxon>Mortierellaceae</taxon>
        <taxon>Mortierella</taxon>
    </lineage>
</organism>
<accession>A0A9P6J6K6</accession>
<keyword evidence="4" id="KW-1185">Reference proteome</keyword>
<dbReference type="PANTHER" id="PTHR11695:SF294">
    <property type="entry name" value="RETICULON-4-INTERACTING PROTEIN 1, MITOCHONDRIAL"/>
    <property type="match status" value="1"/>
</dbReference>
<protein>
    <recommendedName>
        <fullName evidence="2">Enoyl reductase (ER) domain-containing protein</fullName>
    </recommendedName>
</protein>
<dbReference type="GO" id="GO:0005739">
    <property type="term" value="C:mitochondrion"/>
    <property type="evidence" value="ECO:0007669"/>
    <property type="project" value="TreeGrafter"/>
</dbReference>
<dbReference type="CDD" id="cd08267">
    <property type="entry name" value="MDR1"/>
    <property type="match status" value="1"/>
</dbReference>
<dbReference type="InterPro" id="IPR050700">
    <property type="entry name" value="YIM1/Zinc_Alcohol_DH_Fams"/>
</dbReference>
<dbReference type="OrthoDB" id="9992527at2759"/>
<dbReference type="PANTHER" id="PTHR11695">
    <property type="entry name" value="ALCOHOL DEHYDROGENASE RELATED"/>
    <property type="match status" value="1"/>
</dbReference>
<evidence type="ECO:0000259" key="2">
    <source>
        <dbReference type="SMART" id="SM00829"/>
    </source>
</evidence>
<dbReference type="Proteomes" id="UP000738359">
    <property type="component" value="Unassembled WGS sequence"/>
</dbReference>
<dbReference type="SMART" id="SM00829">
    <property type="entry name" value="PKS_ER"/>
    <property type="match status" value="1"/>
</dbReference>
<dbReference type="AlphaFoldDB" id="A0A9P6J6K6"/>
<dbReference type="Pfam" id="PF08240">
    <property type="entry name" value="ADH_N"/>
    <property type="match status" value="1"/>
</dbReference>
<gene>
    <name evidence="3" type="ORF">BGZ70_007193</name>
</gene>
<dbReference type="InterPro" id="IPR020843">
    <property type="entry name" value="ER"/>
</dbReference>
<dbReference type="Gene3D" id="3.40.50.720">
    <property type="entry name" value="NAD(P)-binding Rossmann-like Domain"/>
    <property type="match status" value="1"/>
</dbReference>
<dbReference type="EMBL" id="JAAAHY010000438">
    <property type="protein sequence ID" value="KAF9963778.1"/>
    <property type="molecule type" value="Genomic_DNA"/>
</dbReference>
<dbReference type="GO" id="GO:0016491">
    <property type="term" value="F:oxidoreductase activity"/>
    <property type="evidence" value="ECO:0007669"/>
    <property type="project" value="UniProtKB-KW"/>
</dbReference>
<dbReference type="GO" id="GO:0008270">
    <property type="term" value="F:zinc ion binding"/>
    <property type="evidence" value="ECO:0007669"/>
    <property type="project" value="InterPro"/>
</dbReference>
<dbReference type="SUPFAM" id="SSF50129">
    <property type="entry name" value="GroES-like"/>
    <property type="match status" value="1"/>
</dbReference>
<evidence type="ECO:0000313" key="4">
    <source>
        <dbReference type="Proteomes" id="UP000738359"/>
    </source>
</evidence>
<dbReference type="InterPro" id="IPR036291">
    <property type="entry name" value="NAD(P)-bd_dom_sf"/>
</dbReference>
<name>A0A9P6J6K6_MORAP</name>
<dbReference type="InterPro" id="IPR002364">
    <property type="entry name" value="Quin_OxRdtase/zeta-crystal_CS"/>
</dbReference>
<evidence type="ECO:0000256" key="1">
    <source>
        <dbReference type="ARBA" id="ARBA00023002"/>
    </source>
</evidence>
<evidence type="ECO:0000313" key="3">
    <source>
        <dbReference type="EMBL" id="KAF9963778.1"/>
    </source>
</evidence>
<dbReference type="PROSITE" id="PS01162">
    <property type="entry name" value="QOR_ZETA_CRYSTAL"/>
    <property type="match status" value="1"/>
</dbReference>
<dbReference type="SUPFAM" id="SSF51735">
    <property type="entry name" value="NAD(P)-binding Rossmann-fold domains"/>
    <property type="match status" value="1"/>
</dbReference>
<dbReference type="Pfam" id="PF13602">
    <property type="entry name" value="ADH_zinc_N_2"/>
    <property type="match status" value="1"/>
</dbReference>
<feature type="domain" description="Enoyl reductase (ER)" evidence="2">
    <location>
        <begin position="22"/>
        <end position="346"/>
    </location>
</feature>
<proteinExistence type="predicted"/>
<keyword evidence="1" id="KW-0560">Oxidoreductase</keyword>
<dbReference type="InterPro" id="IPR011032">
    <property type="entry name" value="GroES-like_sf"/>
</dbReference>
<dbReference type="Gene3D" id="3.90.180.10">
    <property type="entry name" value="Medium-chain alcohol dehydrogenases, catalytic domain"/>
    <property type="match status" value="1"/>
</dbReference>